<feature type="region of interest" description="Disordered" evidence="1">
    <location>
        <begin position="801"/>
        <end position="842"/>
    </location>
</feature>
<dbReference type="WBParaSite" id="TTAC_0000992701-mRNA-1">
    <property type="protein sequence ID" value="TTAC_0000992701-mRNA-1"/>
    <property type="gene ID" value="TTAC_0000992701"/>
</dbReference>
<dbReference type="Pfam" id="PF14750">
    <property type="entry name" value="INTS2"/>
    <property type="match status" value="3"/>
</dbReference>
<dbReference type="Proteomes" id="UP000274429">
    <property type="component" value="Unassembled WGS sequence"/>
</dbReference>
<gene>
    <name evidence="2" type="ORF">TTAC_LOCUS9912</name>
</gene>
<evidence type="ECO:0000313" key="4">
    <source>
        <dbReference type="WBParaSite" id="TTAC_0000992701-mRNA-1"/>
    </source>
</evidence>
<feature type="region of interest" description="Disordered" evidence="1">
    <location>
        <begin position="768"/>
        <end position="787"/>
    </location>
</feature>
<evidence type="ECO:0000256" key="1">
    <source>
        <dbReference type="SAM" id="MobiDB-lite"/>
    </source>
</evidence>
<reference evidence="4" key="1">
    <citation type="submission" date="2017-02" db="UniProtKB">
        <authorList>
            <consortium name="WormBaseParasite"/>
        </authorList>
    </citation>
    <scope>IDENTIFICATION</scope>
</reference>
<dbReference type="GO" id="GO:0032039">
    <property type="term" value="C:integrator complex"/>
    <property type="evidence" value="ECO:0007669"/>
    <property type="project" value="InterPro"/>
</dbReference>
<name>A0A0R3X8Q2_HYDTA</name>
<protein>
    <submittedName>
        <fullName evidence="4">Integrator complex subunit 2</fullName>
    </submittedName>
</protein>
<dbReference type="PANTHER" id="PTHR28608:SF1">
    <property type="entry name" value="INTEGRATOR COMPLEX SUBUNIT 2"/>
    <property type="match status" value="1"/>
</dbReference>
<accession>A0A0R3X8Q2</accession>
<dbReference type="InterPro" id="IPR029321">
    <property type="entry name" value="INTS2"/>
</dbReference>
<dbReference type="PANTHER" id="PTHR28608">
    <property type="entry name" value="INTEGRATOR COMPLEX SUBUNIT 2"/>
    <property type="match status" value="1"/>
</dbReference>
<sequence>MAAVSLEKLFIASKMQSYEDLDEQSLIAIFPHMYFTIENVECFVAEKFKDPAALITAVELLQFLDSLATVDIRKIWEITLLETSKKRSTELPPRSRVFTYDDFEAQSSVESKVKLVIQQLQHVLHENASDHCEYYRCCTLLEASVLLNIVTVIISAVIVGLYNTDILPDVIAGLSIHCALGSRLLIERLVLNFPEKWCTVYECLLERISTAKYNSDQKGASRCLAMLHHLPTFVPDINGLMNKCIQLRQLPNLVMQLAIMRTNSDKDFSLLNLFKRVLLDSGRKTQSWFAEYLRFTWDTSPTLTADVNEKILSAVSGIAEDSKSVLSKDQLVPAMEFLRTIAALCGYTGFVISGVNEAGCSETEEQLVVWLRRLISRQDIFHTSLRQSSTYSEVLLLFGLLLNNNNQITIRNIIVNTLDLDVPCFVRNISASRKLFIQKVFTCQGWIYRQICESVRPLHPLMLEFLETYTTNALAQIVGLANSQIIGAGGGCVPFTEAELFSQFSDPVFGPDARMCAPGATDFVAELPIDSDVDDLQMDLTPQLLFLYYMFYIHDQELASRGAENRGNQRGTQTKLSLSLFSDKLWDAIPITYLLQYARSNISSYRQLYPRLQLLVMEYRPHLVVGEFTIQDELLLDPIWKPNSDFQPFNSFCPPRRKATAIKAPLPDKLLSVLDQILSPSSSLESLKSATIECISAVNSLVKVVNGLRGFSRLRHLLPYAEAIGCRLPRVLLETAALSGNQRFSSAVCFLWRSLHCIMPCSRHFVPPTSTTASEEPETSSAASATPLSLVPITAETEMQSLARGRRTSGNARPTLEPVSGAGVGGTEGSAASSSQPNTAEPLASDELCDRLRTTLVACQDATVVQILLEFCLPTAKEKNLKSEVTELRQVQNIICTFIHFLFIGDPDLAKVVFWQTYPRSLNPLATRAIPSIQICTDTVLEIFLKSGSLEDVTFCLDFVSHLALHCPFNAVHNLATYAVEVMGLIFTHLASLEEMAPLLVACGPAFCRLACAFPSFSHRLAAILLSAMSTLSQAVAVIGGSRHRDLLVKSIVALKSSALSGFDDALSKSLDLVEDGAESLPNLSHLTRTERYTVACVHAMLCFNRLVRLTTPQRRLYLAPGIDELPSLLTWQPLPSVYSFCHSEK</sequence>
<proteinExistence type="predicted"/>
<organism evidence="4">
    <name type="scientific">Hydatigena taeniaeformis</name>
    <name type="common">Feline tapeworm</name>
    <name type="synonym">Taenia taeniaeformis</name>
    <dbReference type="NCBI Taxonomy" id="6205"/>
    <lineage>
        <taxon>Eukaryota</taxon>
        <taxon>Metazoa</taxon>
        <taxon>Spiralia</taxon>
        <taxon>Lophotrochozoa</taxon>
        <taxon>Platyhelminthes</taxon>
        <taxon>Cestoda</taxon>
        <taxon>Eucestoda</taxon>
        <taxon>Cyclophyllidea</taxon>
        <taxon>Taeniidae</taxon>
        <taxon>Hydatigera</taxon>
    </lineage>
</organism>
<dbReference type="GO" id="GO:0034472">
    <property type="term" value="P:snRNA 3'-end processing"/>
    <property type="evidence" value="ECO:0007669"/>
    <property type="project" value="TreeGrafter"/>
</dbReference>
<dbReference type="OrthoDB" id="70899at2759"/>
<evidence type="ECO:0000313" key="3">
    <source>
        <dbReference type="Proteomes" id="UP000274429"/>
    </source>
</evidence>
<reference evidence="2 3" key="2">
    <citation type="submission" date="2018-11" db="EMBL/GenBank/DDBJ databases">
        <authorList>
            <consortium name="Pathogen Informatics"/>
        </authorList>
    </citation>
    <scope>NUCLEOTIDE SEQUENCE [LARGE SCALE GENOMIC DNA]</scope>
</reference>
<keyword evidence="3" id="KW-1185">Reference proteome</keyword>
<feature type="compositionally biased region" description="Polar residues" evidence="1">
    <location>
        <begin position="830"/>
        <end position="839"/>
    </location>
</feature>
<dbReference type="EMBL" id="UYWX01021153">
    <property type="protein sequence ID" value="VDM34885.1"/>
    <property type="molecule type" value="Genomic_DNA"/>
</dbReference>
<dbReference type="AlphaFoldDB" id="A0A0R3X8Q2"/>
<dbReference type="STRING" id="6205.A0A0R3X8Q2"/>
<evidence type="ECO:0000313" key="2">
    <source>
        <dbReference type="EMBL" id="VDM34885.1"/>
    </source>
</evidence>